<dbReference type="Proteomes" id="UP000000600">
    <property type="component" value="Unassembled WGS sequence"/>
</dbReference>
<name>A0BYT1_PARTE</name>
<dbReference type="ESTHER" id="parte-a0byt1">
    <property type="family name" value="6_AlphaBeta_hydrolase"/>
</dbReference>
<dbReference type="EMBL" id="CT868028">
    <property type="protein sequence ID" value="CAK63698.1"/>
    <property type="molecule type" value="Genomic_DNA"/>
</dbReference>
<dbReference type="PANTHER" id="PTHR46438:SF11">
    <property type="entry name" value="LIPASE-RELATED"/>
    <property type="match status" value="1"/>
</dbReference>
<dbReference type="InParanoid" id="A0BYT1"/>
<dbReference type="GeneID" id="5016889"/>
<dbReference type="GO" id="GO:0016787">
    <property type="term" value="F:hydrolase activity"/>
    <property type="evidence" value="ECO:0000318"/>
    <property type="project" value="GO_Central"/>
</dbReference>
<dbReference type="OMA" id="THKDNCY"/>
<sequence length="298" mass="34526">MNINQQLYYTDTHKDNCYPYSYALILVHGNITSSQHWGKFIQEMQKRDQDKQIRIINLDQKGFGYSQLQNNSVDDIKDLTTEIHNLILSLFKKEEISQKVILCGWSLGGAVCLQLASDKSEYYHKLILVASAGCHGNHLYMEDQEGKSLSIKCQTKQQVMDHSKIKHNVMKMKQNDYNYFYHVFKKALFNSGRYPSDLELLELLKDVFKQSNYIDVAWALQKFDITNQVNKIKGPVFLYHGVLDRICPISDAYAQTNIHFIGKNKCTLVVHQDVSHMPPLEVPEDLAVHIINYLYSLK</sequence>
<proteinExistence type="predicted"/>
<organism evidence="2 3">
    <name type="scientific">Paramecium tetraurelia</name>
    <dbReference type="NCBI Taxonomy" id="5888"/>
    <lineage>
        <taxon>Eukaryota</taxon>
        <taxon>Sar</taxon>
        <taxon>Alveolata</taxon>
        <taxon>Ciliophora</taxon>
        <taxon>Intramacronucleata</taxon>
        <taxon>Oligohymenophorea</taxon>
        <taxon>Peniculida</taxon>
        <taxon>Parameciidae</taxon>
        <taxon>Paramecium</taxon>
    </lineage>
</organism>
<dbReference type="Pfam" id="PF12146">
    <property type="entry name" value="Hydrolase_4"/>
    <property type="match status" value="1"/>
</dbReference>
<reference evidence="2 3" key="1">
    <citation type="journal article" date="2006" name="Nature">
        <title>Global trends of whole-genome duplications revealed by the ciliate Paramecium tetraurelia.</title>
        <authorList>
            <consortium name="Genoscope"/>
            <person name="Aury J.-M."/>
            <person name="Jaillon O."/>
            <person name="Duret L."/>
            <person name="Noel B."/>
            <person name="Jubin C."/>
            <person name="Porcel B.M."/>
            <person name="Segurens B."/>
            <person name="Daubin V."/>
            <person name="Anthouard V."/>
            <person name="Aiach N."/>
            <person name="Arnaiz O."/>
            <person name="Billaut A."/>
            <person name="Beisson J."/>
            <person name="Blanc I."/>
            <person name="Bouhouche K."/>
            <person name="Camara F."/>
            <person name="Duharcourt S."/>
            <person name="Guigo R."/>
            <person name="Gogendeau D."/>
            <person name="Katinka M."/>
            <person name="Keller A.-M."/>
            <person name="Kissmehl R."/>
            <person name="Klotz C."/>
            <person name="Koll F."/>
            <person name="Le Moue A."/>
            <person name="Lepere C."/>
            <person name="Malinsky S."/>
            <person name="Nowacki M."/>
            <person name="Nowak J.K."/>
            <person name="Plattner H."/>
            <person name="Poulain J."/>
            <person name="Ruiz F."/>
            <person name="Serrano V."/>
            <person name="Zagulski M."/>
            <person name="Dessen P."/>
            <person name="Betermier M."/>
            <person name="Weissenbach J."/>
            <person name="Scarpelli C."/>
            <person name="Schachter V."/>
            <person name="Sperling L."/>
            <person name="Meyer E."/>
            <person name="Cohen J."/>
            <person name="Wincker P."/>
        </authorList>
    </citation>
    <scope>NUCLEOTIDE SEQUENCE [LARGE SCALE GENOMIC DNA]</scope>
    <source>
        <strain evidence="2 3">Stock d4-2</strain>
    </source>
</reference>
<dbReference type="RefSeq" id="XP_001431096.1">
    <property type="nucleotide sequence ID" value="XM_001431059.1"/>
</dbReference>
<accession>A0BYT1</accession>
<gene>
    <name evidence="2" type="ORF">GSPATT00033551001</name>
</gene>
<keyword evidence="3" id="KW-1185">Reference proteome</keyword>
<dbReference type="eggNOG" id="ENOG502RWE7">
    <property type="taxonomic scope" value="Eukaryota"/>
</dbReference>
<dbReference type="Gene3D" id="3.40.50.1820">
    <property type="entry name" value="alpha/beta hydrolase"/>
    <property type="match status" value="1"/>
</dbReference>
<dbReference type="KEGG" id="ptm:GSPATT00033551001"/>
<dbReference type="InterPro" id="IPR022742">
    <property type="entry name" value="Hydrolase_4"/>
</dbReference>
<dbReference type="InterPro" id="IPR000073">
    <property type="entry name" value="AB_hydrolase_1"/>
</dbReference>
<evidence type="ECO:0000313" key="2">
    <source>
        <dbReference type="EMBL" id="CAK63698.1"/>
    </source>
</evidence>
<evidence type="ECO:0000313" key="3">
    <source>
        <dbReference type="Proteomes" id="UP000000600"/>
    </source>
</evidence>
<dbReference type="PANTHER" id="PTHR46438">
    <property type="entry name" value="ALPHA/BETA-HYDROLASES SUPERFAMILY PROTEIN"/>
    <property type="match status" value="1"/>
</dbReference>
<dbReference type="SUPFAM" id="SSF53474">
    <property type="entry name" value="alpha/beta-Hydrolases"/>
    <property type="match status" value="1"/>
</dbReference>
<dbReference type="PRINTS" id="PR00111">
    <property type="entry name" value="ABHYDROLASE"/>
</dbReference>
<evidence type="ECO:0000259" key="1">
    <source>
        <dbReference type="Pfam" id="PF12146"/>
    </source>
</evidence>
<dbReference type="HOGENOM" id="CLU_020336_13_1_1"/>
<feature type="domain" description="Serine aminopeptidase S33" evidence="1">
    <location>
        <begin position="23"/>
        <end position="278"/>
    </location>
</feature>
<dbReference type="OrthoDB" id="408373at2759"/>
<dbReference type="InterPro" id="IPR029058">
    <property type="entry name" value="AB_hydrolase_fold"/>
</dbReference>
<protein>
    <recommendedName>
        <fullName evidence="1">Serine aminopeptidase S33 domain-containing protein</fullName>
    </recommendedName>
</protein>
<dbReference type="AlphaFoldDB" id="A0BYT1"/>